<comment type="caution">
    <text evidence="2">The sequence shown here is derived from an EMBL/GenBank/DDBJ whole genome shotgun (WGS) entry which is preliminary data.</text>
</comment>
<evidence type="ECO:0000313" key="3">
    <source>
        <dbReference type="Proteomes" id="UP000887013"/>
    </source>
</evidence>
<feature type="non-terminal residue" evidence="2">
    <location>
        <position position="1"/>
    </location>
</feature>
<proteinExistence type="predicted"/>
<feature type="region of interest" description="Disordered" evidence="1">
    <location>
        <begin position="1"/>
        <end position="27"/>
    </location>
</feature>
<dbReference type="Proteomes" id="UP000887013">
    <property type="component" value="Unassembled WGS sequence"/>
</dbReference>
<accession>A0A8X6PBW8</accession>
<name>A0A8X6PBW8_NEPPI</name>
<dbReference type="EMBL" id="BMAW01067910">
    <property type="protein sequence ID" value="GFT61913.1"/>
    <property type="molecule type" value="Genomic_DNA"/>
</dbReference>
<feature type="compositionally biased region" description="Basic and acidic residues" evidence="1">
    <location>
        <begin position="13"/>
        <end position="23"/>
    </location>
</feature>
<keyword evidence="3" id="KW-1185">Reference proteome</keyword>
<dbReference type="AlphaFoldDB" id="A0A8X6PBW8"/>
<sequence length="130" mass="14427">MATSAPLGGAKIGPHDPPGKKSGPDPTIIYRVRGSRLDSYAFSIPQHAENFPSPLTLRLCEVMLLTGYKYEPPLSSLRSRALTAEEERTLLPALQPEDLCFYFLWTGFKYHHQLPCKLILSSAVEEDGPL</sequence>
<evidence type="ECO:0000256" key="1">
    <source>
        <dbReference type="SAM" id="MobiDB-lite"/>
    </source>
</evidence>
<organism evidence="2 3">
    <name type="scientific">Nephila pilipes</name>
    <name type="common">Giant wood spider</name>
    <name type="synonym">Nephila maculata</name>
    <dbReference type="NCBI Taxonomy" id="299642"/>
    <lineage>
        <taxon>Eukaryota</taxon>
        <taxon>Metazoa</taxon>
        <taxon>Ecdysozoa</taxon>
        <taxon>Arthropoda</taxon>
        <taxon>Chelicerata</taxon>
        <taxon>Arachnida</taxon>
        <taxon>Araneae</taxon>
        <taxon>Araneomorphae</taxon>
        <taxon>Entelegynae</taxon>
        <taxon>Araneoidea</taxon>
        <taxon>Nephilidae</taxon>
        <taxon>Nephila</taxon>
    </lineage>
</organism>
<reference evidence="2" key="1">
    <citation type="submission" date="2020-08" db="EMBL/GenBank/DDBJ databases">
        <title>Multicomponent nature underlies the extraordinary mechanical properties of spider dragline silk.</title>
        <authorList>
            <person name="Kono N."/>
            <person name="Nakamura H."/>
            <person name="Mori M."/>
            <person name="Yoshida Y."/>
            <person name="Ohtoshi R."/>
            <person name="Malay A.D."/>
            <person name="Moran D.A.P."/>
            <person name="Tomita M."/>
            <person name="Numata K."/>
            <person name="Arakawa K."/>
        </authorList>
    </citation>
    <scope>NUCLEOTIDE SEQUENCE</scope>
</reference>
<protein>
    <submittedName>
        <fullName evidence="2">Uncharacterized protein</fullName>
    </submittedName>
</protein>
<gene>
    <name evidence="2" type="ORF">NPIL_63541</name>
</gene>
<evidence type="ECO:0000313" key="2">
    <source>
        <dbReference type="EMBL" id="GFT61913.1"/>
    </source>
</evidence>